<dbReference type="InterPro" id="IPR051534">
    <property type="entry name" value="CBASS_pafABC_assoc_protein"/>
</dbReference>
<dbReference type="PANTHER" id="PTHR34580">
    <property type="match status" value="1"/>
</dbReference>
<dbReference type="InterPro" id="IPR026881">
    <property type="entry name" value="WYL_dom"/>
</dbReference>
<dbReference type="PANTHER" id="PTHR34580:SF3">
    <property type="entry name" value="PROTEIN PAFB"/>
    <property type="match status" value="1"/>
</dbReference>
<dbReference type="Pfam" id="PF13280">
    <property type="entry name" value="WYL"/>
    <property type="match status" value="1"/>
</dbReference>
<evidence type="ECO:0000259" key="1">
    <source>
        <dbReference type="Pfam" id="PF13280"/>
    </source>
</evidence>
<feature type="domain" description="WYL" evidence="1">
    <location>
        <begin position="159"/>
        <end position="224"/>
    </location>
</feature>
<reference evidence="2 3" key="1">
    <citation type="submission" date="2018-08" db="EMBL/GenBank/DDBJ databases">
        <title>A genome reference for cultivated species of the human gut microbiota.</title>
        <authorList>
            <person name="Zou Y."/>
            <person name="Xue W."/>
            <person name="Luo G."/>
        </authorList>
    </citation>
    <scope>NUCLEOTIDE SEQUENCE [LARGE SCALE GENOMIC DNA]</scope>
    <source>
        <strain evidence="2 3">AM30-5LB</strain>
    </source>
</reference>
<dbReference type="EMBL" id="QSJI01000006">
    <property type="protein sequence ID" value="RHD55074.1"/>
    <property type="molecule type" value="Genomic_DNA"/>
</dbReference>
<dbReference type="AlphaFoldDB" id="A0A414FVE8"/>
<dbReference type="PROSITE" id="PS52050">
    <property type="entry name" value="WYL"/>
    <property type="match status" value="1"/>
</dbReference>
<accession>A0A414FVE8</accession>
<organism evidence="2 3">
    <name type="scientific">Collinsella intestinalis</name>
    <dbReference type="NCBI Taxonomy" id="147207"/>
    <lineage>
        <taxon>Bacteria</taxon>
        <taxon>Bacillati</taxon>
        <taxon>Actinomycetota</taxon>
        <taxon>Coriobacteriia</taxon>
        <taxon>Coriobacteriales</taxon>
        <taxon>Coriobacteriaceae</taxon>
        <taxon>Collinsella</taxon>
    </lineage>
</organism>
<evidence type="ECO:0000313" key="3">
    <source>
        <dbReference type="Proteomes" id="UP000286050"/>
    </source>
</evidence>
<protein>
    <submittedName>
        <fullName evidence="2">WYL domain-containing protein</fullName>
    </submittedName>
</protein>
<sequence length="337" mass="37663">MPKPSRRVEGARRMLNLLFSLHVSPRPLTTSEIVDDPEIGYLGKKSATRDSRCKAFRRDRETLAEHGVHIHEVLPQSAGGIAVNEESAWAIDRERTHAAQGVLSPYDAEEIVCAIDQVFELHADDPTLWPLQTARTKLCELAGRDPSSPERANEGRADLKSIWNAFDRLKPVEFIYRDARGIEKKRMVDTYGMFTHGTHSYLVGFDHDAEDLRTFRTDRILSAKHAPDTRPSYVIPAEFDVTGHQFLPFDFSRAAARPCTFTFPAGIAAEELAPITQGRGELTQSDDAWTWNIAVRDLDVAASFTLEHANLGMRAQAPSELAGLVRDHIEKAVSAHE</sequence>
<gene>
    <name evidence="2" type="ORF">DW787_06810</name>
</gene>
<evidence type="ECO:0000313" key="2">
    <source>
        <dbReference type="EMBL" id="RHD55074.1"/>
    </source>
</evidence>
<name>A0A414FVE8_9ACTN</name>
<comment type="caution">
    <text evidence="2">The sequence shown here is derived from an EMBL/GenBank/DDBJ whole genome shotgun (WGS) entry which is preliminary data.</text>
</comment>
<dbReference type="Proteomes" id="UP000286050">
    <property type="component" value="Unassembled WGS sequence"/>
</dbReference>
<proteinExistence type="predicted"/>